<name>A0A3P7DZ25_WUCBA</name>
<evidence type="ECO:0000313" key="4">
    <source>
        <dbReference type="EMBL" id="VDM09667.1"/>
    </source>
</evidence>
<gene>
    <name evidence="4" type="ORF">WBA_LOCUS3053</name>
</gene>
<evidence type="ECO:0000256" key="2">
    <source>
        <dbReference type="SAM" id="Phobius"/>
    </source>
</evidence>
<evidence type="ECO:0000256" key="1">
    <source>
        <dbReference type="SAM" id="MobiDB-lite"/>
    </source>
</evidence>
<dbReference type="InterPro" id="IPR023346">
    <property type="entry name" value="Lysozyme-like_dom_sf"/>
</dbReference>
<dbReference type="PANTHER" id="PTHR37423:SF2">
    <property type="entry name" value="MEMBRANE-BOUND LYTIC MUREIN TRANSGLYCOSYLASE C"/>
    <property type="match status" value="1"/>
</dbReference>
<feature type="compositionally biased region" description="Pro residues" evidence="1">
    <location>
        <begin position="251"/>
        <end position="262"/>
    </location>
</feature>
<dbReference type="SUPFAM" id="SSF53955">
    <property type="entry name" value="Lysozyme-like"/>
    <property type="match status" value="1"/>
</dbReference>
<dbReference type="PANTHER" id="PTHR37423">
    <property type="entry name" value="SOLUBLE LYTIC MUREIN TRANSGLYCOSYLASE-RELATED"/>
    <property type="match status" value="1"/>
</dbReference>
<dbReference type="EMBL" id="UYWW01000958">
    <property type="protein sequence ID" value="VDM09667.1"/>
    <property type="molecule type" value="Genomic_DNA"/>
</dbReference>
<feature type="region of interest" description="Disordered" evidence="1">
    <location>
        <begin position="247"/>
        <end position="308"/>
    </location>
</feature>
<dbReference type="Gene3D" id="1.10.530.10">
    <property type="match status" value="1"/>
</dbReference>
<dbReference type="OrthoDB" id="10062336at2759"/>
<evidence type="ECO:0000259" key="3">
    <source>
        <dbReference type="Pfam" id="PF01464"/>
    </source>
</evidence>
<proteinExistence type="predicted"/>
<feature type="domain" description="Transglycosylase SLT" evidence="3">
    <location>
        <begin position="445"/>
        <end position="525"/>
    </location>
</feature>
<dbReference type="CDD" id="cd00254">
    <property type="entry name" value="LT-like"/>
    <property type="match status" value="1"/>
</dbReference>
<accession>A0A3P7DZ25</accession>
<keyword evidence="2" id="KW-1133">Transmembrane helix</keyword>
<dbReference type="Proteomes" id="UP000270924">
    <property type="component" value="Unassembled WGS sequence"/>
</dbReference>
<organism evidence="4 5">
    <name type="scientific">Wuchereria bancrofti</name>
    <dbReference type="NCBI Taxonomy" id="6293"/>
    <lineage>
        <taxon>Eukaryota</taxon>
        <taxon>Metazoa</taxon>
        <taxon>Ecdysozoa</taxon>
        <taxon>Nematoda</taxon>
        <taxon>Chromadorea</taxon>
        <taxon>Rhabditida</taxon>
        <taxon>Spirurina</taxon>
        <taxon>Spiruromorpha</taxon>
        <taxon>Filarioidea</taxon>
        <taxon>Onchocercidae</taxon>
        <taxon>Wuchereria</taxon>
    </lineage>
</organism>
<dbReference type="InParanoid" id="A0A3P7DZ25"/>
<dbReference type="AlphaFoldDB" id="A0A3P7DZ25"/>
<sequence length="794" mass="86953">MNCEKEKILERYFGRQQSDYGFLRSYEKTSSENFNPKYYETFPENKLWIRLLIMEFDFIKNPAVIIAILFVVAFIFISNKNQTGGTIQRVGSSEELEKEVLNYEIQKAGLMSDLYKSLTQLNFDREQNEKQRNFELQSLQLQLQSAKEISQIESNLEAQRIANEYRMAQLQDSLQRYYIKKSKGKSSLDYLFANLPDFIRLDQFGNRITPGSGGQIGSNDITGVGYAWIAGAGKEYFSFNPDGSQTLIPIPDYPQNPLPVPGDYPTNYPTNYPPVEQMPSDIPGGSLPSGNSPNTPVDTPPIIVPPETNSDKTILETIKNLFSGMTPKGLTSPPLYIYNPPGQSENMRIIGTTFYPVNIGSSIYNPFPKVINSQTDIDDFMIELPANKNRGVITNICAGYTNSSFISNNGFGRLLIVGETGIDENIPFDPAFPIPLSTVGAEILDANIMLAQLWQESRFNPVAVSPKGAKGIAQFMPATARRFGITDPFDIEQSIRGQAKYMRFLLDKFGDYALALAGYNAGISNKTCVGILTNINNRGSGSNNGVIGNFVFINNQNDTSGNSSLTGTSSSINLQYPTTNATAGEFSTAIGSGNANGTGVIKGVRTVLTVNYNGGVANESVANEITLTSLGSGTATAPLVTGIKIKNQSFNPSASTNNFYGLKFEEFSGNINNGYLIHCDNSVDSYPNLYFIYSQTKQPSFFGGKFIFDRNPKPYPIGNATINKPLFTFKMPTGNSSAVITNSFITTDSVVFAIIKDSNSGIYVKNIDTAAGQCTINLSAPPTSDLEISCLVVN</sequence>
<feature type="transmembrane region" description="Helical" evidence="2">
    <location>
        <begin position="58"/>
        <end position="77"/>
    </location>
</feature>
<dbReference type="Pfam" id="PF01464">
    <property type="entry name" value="SLT"/>
    <property type="match status" value="1"/>
</dbReference>
<reference evidence="4 5" key="1">
    <citation type="submission" date="2018-11" db="EMBL/GenBank/DDBJ databases">
        <authorList>
            <consortium name="Pathogen Informatics"/>
        </authorList>
    </citation>
    <scope>NUCLEOTIDE SEQUENCE [LARGE SCALE GENOMIC DNA]</scope>
</reference>
<feature type="compositionally biased region" description="Low complexity" evidence="1">
    <location>
        <begin position="264"/>
        <end position="274"/>
    </location>
</feature>
<keyword evidence="5" id="KW-1185">Reference proteome</keyword>
<dbReference type="InterPro" id="IPR008258">
    <property type="entry name" value="Transglycosylase_SLT_dom_1"/>
</dbReference>
<protein>
    <recommendedName>
        <fullName evidence="3">Transglycosylase SLT domain-containing protein</fullName>
    </recommendedName>
</protein>
<evidence type="ECO:0000313" key="5">
    <source>
        <dbReference type="Proteomes" id="UP000270924"/>
    </source>
</evidence>
<keyword evidence="2" id="KW-0812">Transmembrane</keyword>
<keyword evidence="2" id="KW-0472">Membrane</keyword>